<dbReference type="OrthoDB" id="5348860at2"/>
<dbReference type="EMBL" id="VNHX01000008">
    <property type="protein sequence ID" value="TYP96001.1"/>
    <property type="molecule type" value="Genomic_DNA"/>
</dbReference>
<accession>A0A5S5DJD0</accession>
<dbReference type="Proteomes" id="UP000325105">
    <property type="component" value="Unassembled WGS sequence"/>
</dbReference>
<dbReference type="Pfam" id="PF04170">
    <property type="entry name" value="NlpE"/>
    <property type="match status" value="1"/>
</dbReference>
<dbReference type="AlphaFoldDB" id="A0A5S5DJD0"/>
<name>A0A5S5DJD0_9SPHI</name>
<comment type="caution">
    <text evidence="1">The sequence shown here is derived from an EMBL/GenBank/DDBJ whole genome shotgun (WGS) entry which is preliminary data.</text>
</comment>
<protein>
    <submittedName>
        <fullName evidence="1">NlpE-like protein</fullName>
    </submittedName>
</protein>
<reference evidence="1 2" key="1">
    <citation type="submission" date="2019-07" db="EMBL/GenBank/DDBJ databases">
        <title>Genomic Encyclopedia of Archaeal and Bacterial Type Strains, Phase II (KMG-II): from individual species to whole genera.</title>
        <authorList>
            <person name="Goeker M."/>
        </authorList>
    </citation>
    <scope>NUCLEOTIDE SEQUENCE [LARGE SCALE GENOMIC DNA]</scope>
    <source>
        <strain evidence="1 2">DSM 18850</strain>
    </source>
</reference>
<sequence>MNNLIPVAIFCLGMAACTQPKTTDKTVGDTTVAFHGTDIIDTIHTSQSALDWAGTYEGTIPCADCPGIKTVIVLNDDETFQITSEYLDRDLKVEDSGKFMWHDNGSVVHLKGKETDIKLKVGENQLFHLDQEGNVITGQLAENYIYKKRM</sequence>
<evidence type="ECO:0000313" key="1">
    <source>
        <dbReference type="EMBL" id="TYP96001.1"/>
    </source>
</evidence>
<keyword evidence="2" id="KW-1185">Reference proteome</keyword>
<dbReference type="InterPro" id="IPR007298">
    <property type="entry name" value="Cu-R_lipoprotein_NlpE"/>
</dbReference>
<proteinExistence type="predicted"/>
<organism evidence="1 2">
    <name type="scientific">Sphingobacterium allocomposti</name>
    <dbReference type="NCBI Taxonomy" id="415956"/>
    <lineage>
        <taxon>Bacteria</taxon>
        <taxon>Pseudomonadati</taxon>
        <taxon>Bacteroidota</taxon>
        <taxon>Sphingobacteriia</taxon>
        <taxon>Sphingobacteriales</taxon>
        <taxon>Sphingobacteriaceae</taxon>
        <taxon>Sphingobacterium</taxon>
    </lineage>
</organism>
<dbReference type="Gene3D" id="2.40.128.640">
    <property type="match status" value="1"/>
</dbReference>
<gene>
    <name evidence="1" type="ORF">BC792_10893</name>
</gene>
<evidence type="ECO:0000313" key="2">
    <source>
        <dbReference type="Proteomes" id="UP000325105"/>
    </source>
</evidence>
<dbReference type="RefSeq" id="WP_148908450.1">
    <property type="nucleotide sequence ID" value="NZ_VNHX01000008.1"/>
</dbReference>